<reference evidence="2" key="1">
    <citation type="submission" date="2016-10" db="EMBL/GenBank/DDBJ databases">
        <title>Frankia sp. NRRL B-16386 Genome sequencing.</title>
        <authorList>
            <person name="Ghodhbane-Gtari F."/>
            <person name="Swanson E."/>
            <person name="Gueddou A."/>
            <person name="Hezbri K."/>
            <person name="Ktari K."/>
            <person name="Nouioui I."/>
            <person name="Morris K."/>
            <person name="Simpson S."/>
            <person name="Abebe-Akele F."/>
            <person name="Thomas K."/>
            <person name="Gtari M."/>
            <person name="Tisa L.S."/>
        </authorList>
    </citation>
    <scope>NUCLEOTIDE SEQUENCE [LARGE SCALE GENOMIC DNA]</scope>
    <source>
        <strain evidence="2">NRRL B-16386</strain>
    </source>
</reference>
<comment type="caution">
    <text evidence="1">The sequence shown here is derived from an EMBL/GenBank/DDBJ whole genome shotgun (WGS) entry which is preliminary data.</text>
</comment>
<dbReference type="STRING" id="1834516.BL253_10855"/>
<protein>
    <recommendedName>
        <fullName evidence="3">DUF4351 domain-containing protein</fullName>
    </recommendedName>
</protein>
<dbReference type="Proteomes" id="UP000188929">
    <property type="component" value="Unassembled WGS sequence"/>
</dbReference>
<dbReference type="PANTHER" id="PTHR34613:SF1">
    <property type="entry name" value="SLL6017 PROTEIN"/>
    <property type="match status" value="1"/>
</dbReference>
<keyword evidence="2" id="KW-1185">Reference proteome</keyword>
<accession>A0A1V2ID45</accession>
<sequence>MFPAMLAALAELDPAKWLFYDDQIKGRLSEAAQKRWETFLMSTAGRRYRTRVYNEIDATAEARGRVEGRVEGRAEGVARATLALLEKRGLTVPAKIHDRILACTDTEQADLWFDRAFTAMTAEDVVRVD</sequence>
<dbReference type="PANTHER" id="PTHR34613">
    <property type="entry name" value="SLL0800 PROTEIN"/>
    <property type="match status" value="1"/>
</dbReference>
<evidence type="ECO:0008006" key="3">
    <source>
        <dbReference type="Google" id="ProtNLM"/>
    </source>
</evidence>
<proteinExistence type="predicted"/>
<evidence type="ECO:0000313" key="2">
    <source>
        <dbReference type="Proteomes" id="UP000188929"/>
    </source>
</evidence>
<organism evidence="1 2">
    <name type="scientific">Pseudofrankia asymbiotica</name>
    <dbReference type="NCBI Taxonomy" id="1834516"/>
    <lineage>
        <taxon>Bacteria</taxon>
        <taxon>Bacillati</taxon>
        <taxon>Actinomycetota</taxon>
        <taxon>Actinomycetes</taxon>
        <taxon>Frankiales</taxon>
        <taxon>Frankiaceae</taxon>
        <taxon>Pseudofrankia</taxon>
    </lineage>
</organism>
<dbReference type="AlphaFoldDB" id="A0A1V2ID45"/>
<gene>
    <name evidence="1" type="ORF">BL253_10855</name>
</gene>
<dbReference type="RefSeq" id="WP_116438846.1">
    <property type="nucleotide sequence ID" value="NZ_MOMC01000019.1"/>
</dbReference>
<evidence type="ECO:0000313" key="1">
    <source>
        <dbReference type="EMBL" id="ONH31037.1"/>
    </source>
</evidence>
<dbReference type="EMBL" id="MOMC01000019">
    <property type="protein sequence ID" value="ONH31037.1"/>
    <property type="molecule type" value="Genomic_DNA"/>
</dbReference>
<dbReference type="OrthoDB" id="3207839at2"/>
<name>A0A1V2ID45_9ACTN</name>